<reference evidence="4" key="2">
    <citation type="submission" date="2016-06" db="EMBL/GenBank/DDBJ databases">
        <authorList>
            <person name="Toshchakov V.S."/>
        </authorList>
    </citation>
    <scope>NUCLEOTIDE SEQUENCE [LARGE SCALE GENOMIC DNA]</scope>
    <source>
        <strain>PM4 (JCM 30641</strain>
        <strain evidence="4">\VKM B-2940)</strain>
    </source>
</reference>
<dbReference type="EMBL" id="LT671858">
    <property type="protein sequence ID" value="SIM34785.1"/>
    <property type="molecule type" value="Genomic_DNA"/>
</dbReference>
<dbReference type="SUPFAM" id="SSF55718">
    <property type="entry name" value="SCP-like"/>
    <property type="match status" value="1"/>
</dbReference>
<dbReference type="KEGG" id="cdiv:CPM_0173"/>
<sequence length="111" mass="12147">MSSGDVLKQMLDKYGNDEDVKKEIATMEKTFQFAPTDGEAYYVKVTKGEVTFNMGTDSAPTATISGKEETLLSLFNGTIDPVMSYMTGKIKISGDLMSATKMTGLVKKLRK</sequence>
<name>A0A1N5SFE9_9ARCH</name>
<reference evidence="3" key="3">
    <citation type="submission" date="2016-06" db="EMBL/GenBank/DDBJ databases">
        <authorList>
            <person name="Olsen C.W."/>
            <person name="Carey S."/>
            <person name="Hinshaw L."/>
            <person name="Karasin A.I."/>
        </authorList>
    </citation>
    <scope>NUCLEOTIDE SEQUENCE [LARGE SCALE GENOMIC DNA]</scope>
    <source>
        <strain evidence="3">PM4</strain>
    </source>
</reference>
<dbReference type="EMBL" id="LT719092">
    <property type="protein sequence ID" value="SJK84067.1"/>
    <property type="molecule type" value="Genomic_DNA"/>
</dbReference>
<dbReference type="InterPro" id="IPR003033">
    <property type="entry name" value="SCP2_sterol-bd_dom"/>
</dbReference>
<dbReference type="PANTHER" id="PTHR10094:SF25">
    <property type="entry name" value="SCP2 STEROL-BINDING DOMAIN-CONTAINING PROTEIN 1"/>
    <property type="match status" value="1"/>
</dbReference>
<feature type="domain" description="SCP2" evidence="1">
    <location>
        <begin position="7"/>
        <end position="107"/>
    </location>
</feature>
<dbReference type="InterPro" id="IPR036527">
    <property type="entry name" value="SCP2_sterol-bd_dom_sf"/>
</dbReference>
<dbReference type="PANTHER" id="PTHR10094">
    <property type="entry name" value="STEROL CARRIER PROTEIN 2 SCP-2 FAMILY PROTEIN"/>
    <property type="match status" value="1"/>
</dbReference>
<gene>
    <name evidence="3" type="ORF">CPM_0173</name>
    <name evidence="2" type="ORF">CSP5_0207</name>
</gene>
<evidence type="ECO:0000259" key="1">
    <source>
        <dbReference type="Pfam" id="PF02036"/>
    </source>
</evidence>
<dbReference type="Gene3D" id="3.30.1050.10">
    <property type="entry name" value="SCP2 sterol-binding domain"/>
    <property type="match status" value="1"/>
</dbReference>
<accession>A0A1N5SFE9</accession>
<protein>
    <submittedName>
        <fullName evidence="2">Sterol carrier protein</fullName>
    </submittedName>
</protein>
<keyword evidence="4" id="KW-1185">Reference proteome</keyword>
<dbReference type="STRING" id="1673428.CPM_0173"/>
<dbReference type="GO" id="GO:0005829">
    <property type="term" value="C:cytosol"/>
    <property type="evidence" value="ECO:0007669"/>
    <property type="project" value="TreeGrafter"/>
</dbReference>
<evidence type="ECO:0000313" key="4">
    <source>
        <dbReference type="Proteomes" id="UP000187822"/>
    </source>
</evidence>
<dbReference type="Proteomes" id="UP000195607">
    <property type="component" value="Chromosome I"/>
</dbReference>
<organism evidence="2 5">
    <name type="scientific">Cuniculiplasma divulgatum</name>
    <dbReference type="NCBI Taxonomy" id="1673428"/>
    <lineage>
        <taxon>Archaea</taxon>
        <taxon>Methanobacteriati</taxon>
        <taxon>Thermoplasmatota</taxon>
        <taxon>Thermoplasmata</taxon>
        <taxon>Thermoplasmatales</taxon>
        <taxon>Cuniculiplasmataceae</taxon>
        <taxon>Cuniculiplasma</taxon>
    </lineage>
</organism>
<evidence type="ECO:0000313" key="3">
    <source>
        <dbReference type="EMBL" id="SJK84067.1"/>
    </source>
</evidence>
<dbReference type="Pfam" id="PF02036">
    <property type="entry name" value="SCP2"/>
    <property type="match status" value="1"/>
</dbReference>
<dbReference type="Proteomes" id="UP000187822">
    <property type="component" value="Chromosome I"/>
</dbReference>
<reference evidence="2 5" key="1">
    <citation type="submission" date="2016-04" db="EMBL/GenBank/DDBJ databases">
        <authorList>
            <person name="Evans L.H."/>
            <person name="Alamgir A."/>
            <person name="Owens N."/>
            <person name="Weber N.D."/>
            <person name="Virtaneva K."/>
            <person name="Barbian K."/>
            <person name="Babar A."/>
            <person name="Rosenke K."/>
        </authorList>
    </citation>
    <scope>NUCLEOTIDE SEQUENCE [LARGE SCALE GENOMIC DNA]</scope>
    <source>
        <strain evidence="2">S5</strain>
        <strain evidence="5">S5(T) (JCM 30642 \VKM B-2941)</strain>
    </source>
</reference>
<evidence type="ECO:0000313" key="5">
    <source>
        <dbReference type="Proteomes" id="UP000195607"/>
    </source>
</evidence>
<evidence type="ECO:0000313" key="2">
    <source>
        <dbReference type="EMBL" id="SIM34785.1"/>
    </source>
</evidence>
<dbReference type="AlphaFoldDB" id="A0A1N5SFE9"/>
<proteinExistence type="predicted"/>